<feature type="signal peptide" evidence="1">
    <location>
        <begin position="1"/>
        <end position="19"/>
    </location>
</feature>
<evidence type="ECO:0000313" key="3">
    <source>
        <dbReference type="Proteomes" id="UP000799291"/>
    </source>
</evidence>
<protein>
    <recommendedName>
        <fullName evidence="4">Ubiquitin 3 binding protein But2 C-terminal domain-containing protein</fullName>
    </recommendedName>
</protein>
<dbReference type="AlphaFoldDB" id="A0A6G1J2F1"/>
<dbReference type="Proteomes" id="UP000799291">
    <property type="component" value="Unassembled WGS sequence"/>
</dbReference>
<dbReference type="EMBL" id="MU005581">
    <property type="protein sequence ID" value="KAF2684393.1"/>
    <property type="molecule type" value="Genomic_DNA"/>
</dbReference>
<organism evidence="2 3">
    <name type="scientific">Lentithecium fluviatile CBS 122367</name>
    <dbReference type="NCBI Taxonomy" id="1168545"/>
    <lineage>
        <taxon>Eukaryota</taxon>
        <taxon>Fungi</taxon>
        <taxon>Dikarya</taxon>
        <taxon>Ascomycota</taxon>
        <taxon>Pezizomycotina</taxon>
        <taxon>Dothideomycetes</taxon>
        <taxon>Pleosporomycetidae</taxon>
        <taxon>Pleosporales</taxon>
        <taxon>Massarineae</taxon>
        <taxon>Lentitheciaceae</taxon>
        <taxon>Lentithecium</taxon>
    </lineage>
</organism>
<name>A0A6G1J2F1_9PLEO</name>
<reference evidence="2" key="1">
    <citation type="journal article" date="2020" name="Stud. Mycol.">
        <title>101 Dothideomycetes genomes: a test case for predicting lifestyles and emergence of pathogens.</title>
        <authorList>
            <person name="Haridas S."/>
            <person name="Albert R."/>
            <person name="Binder M."/>
            <person name="Bloem J."/>
            <person name="Labutti K."/>
            <person name="Salamov A."/>
            <person name="Andreopoulos B."/>
            <person name="Baker S."/>
            <person name="Barry K."/>
            <person name="Bills G."/>
            <person name="Bluhm B."/>
            <person name="Cannon C."/>
            <person name="Castanera R."/>
            <person name="Culley D."/>
            <person name="Daum C."/>
            <person name="Ezra D."/>
            <person name="Gonzalez J."/>
            <person name="Henrissat B."/>
            <person name="Kuo A."/>
            <person name="Liang C."/>
            <person name="Lipzen A."/>
            <person name="Lutzoni F."/>
            <person name="Magnuson J."/>
            <person name="Mondo S."/>
            <person name="Nolan M."/>
            <person name="Ohm R."/>
            <person name="Pangilinan J."/>
            <person name="Park H.-J."/>
            <person name="Ramirez L."/>
            <person name="Alfaro M."/>
            <person name="Sun H."/>
            <person name="Tritt A."/>
            <person name="Yoshinaga Y."/>
            <person name="Zwiers L.-H."/>
            <person name="Turgeon B."/>
            <person name="Goodwin S."/>
            <person name="Spatafora J."/>
            <person name="Crous P."/>
            <person name="Grigoriev I."/>
        </authorList>
    </citation>
    <scope>NUCLEOTIDE SEQUENCE</scope>
    <source>
        <strain evidence="2">CBS 122367</strain>
    </source>
</reference>
<gene>
    <name evidence="2" type="ORF">K458DRAFT_431357</name>
</gene>
<feature type="chain" id="PRO_5026299912" description="Ubiquitin 3 binding protein But2 C-terminal domain-containing protein" evidence="1">
    <location>
        <begin position="20"/>
        <end position="193"/>
    </location>
</feature>
<sequence>MKLTALFALALTAMSSTIASPLSRRADTHYLRVNAPNEPYHQRHLVLLPNSYRLGLENFTVHPTTPPVTFTPVRLASGRYALRGTPAASAGASETPYIAVFTAKDGSRPATMGVVLAPGSSKEEIDAEPEACENGFECRADVWTGVDGGKLEYAGKTGTWEPVKEAPEGWVVYWKGAGDGEVYHPITLEIVPV</sequence>
<accession>A0A6G1J2F1</accession>
<keyword evidence="3" id="KW-1185">Reference proteome</keyword>
<evidence type="ECO:0000256" key="1">
    <source>
        <dbReference type="SAM" id="SignalP"/>
    </source>
</evidence>
<proteinExistence type="predicted"/>
<keyword evidence="1" id="KW-0732">Signal</keyword>
<dbReference type="OrthoDB" id="3743491at2759"/>
<evidence type="ECO:0008006" key="4">
    <source>
        <dbReference type="Google" id="ProtNLM"/>
    </source>
</evidence>
<evidence type="ECO:0000313" key="2">
    <source>
        <dbReference type="EMBL" id="KAF2684393.1"/>
    </source>
</evidence>